<dbReference type="EMBL" id="CP090166">
    <property type="protein sequence ID" value="UJO16915.1"/>
    <property type="molecule type" value="Genomic_DNA"/>
</dbReference>
<dbReference type="KEGG" id="ffu:CLAFUR5_04128"/>
<gene>
    <name evidence="2" type="ORF">CLAFUR5_04128</name>
</gene>
<feature type="chain" id="PRO_5040158936" evidence="1">
    <location>
        <begin position="19"/>
        <end position="152"/>
    </location>
</feature>
<dbReference type="OrthoDB" id="3621537at2759"/>
<name>A0A9Q8LGE6_PASFU</name>
<organism evidence="2 3">
    <name type="scientific">Passalora fulva</name>
    <name type="common">Tomato leaf mold</name>
    <name type="synonym">Cladosporium fulvum</name>
    <dbReference type="NCBI Taxonomy" id="5499"/>
    <lineage>
        <taxon>Eukaryota</taxon>
        <taxon>Fungi</taxon>
        <taxon>Dikarya</taxon>
        <taxon>Ascomycota</taxon>
        <taxon>Pezizomycotina</taxon>
        <taxon>Dothideomycetes</taxon>
        <taxon>Dothideomycetidae</taxon>
        <taxon>Mycosphaerellales</taxon>
        <taxon>Mycosphaerellaceae</taxon>
        <taxon>Fulvia</taxon>
    </lineage>
</organism>
<accession>A0A9Q8LGE6</accession>
<evidence type="ECO:0000313" key="3">
    <source>
        <dbReference type="Proteomes" id="UP000756132"/>
    </source>
</evidence>
<dbReference type="AlphaFoldDB" id="A0A9Q8LGE6"/>
<feature type="signal peptide" evidence="1">
    <location>
        <begin position="1"/>
        <end position="18"/>
    </location>
</feature>
<evidence type="ECO:0000256" key="1">
    <source>
        <dbReference type="SAM" id="SignalP"/>
    </source>
</evidence>
<keyword evidence="1" id="KW-0732">Signal</keyword>
<protein>
    <submittedName>
        <fullName evidence="2">Uncharacterized protein</fullName>
    </submittedName>
</protein>
<reference evidence="2" key="2">
    <citation type="journal article" date="2022" name="Microb. Genom.">
        <title>A chromosome-scale genome assembly of the tomato pathogen Cladosporium fulvum reveals a compartmentalized genome architecture and the presence of a dispensable chromosome.</title>
        <authorList>
            <person name="Zaccaron A.Z."/>
            <person name="Chen L.H."/>
            <person name="Samaras A."/>
            <person name="Stergiopoulos I."/>
        </authorList>
    </citation>
    <scope>NUCLEOTIDE SEQUENCE</scope>
    <source>
        <strain evidence="2">Race5_Kim</strain>
    </source>
</reference>
<reference evidence="2" key="1">
    <citation type="submission" date="2021-12" db="EMBL/GenBank/DDBJ databases">
        <authorList>
            <person name="Zaccaron A."/>
            <person name="Stergiopoulos I."/>
        </authorList>
    </citation>
    <scope>NUCLEOTIDE SEQUENCE</scope>
    <source>
        <strain evidence="2">Race5_Kim</strain>
    </source>
</reference>
<proteinExistence type="predicted"/>
<evidence type="ECO:0000313" key="2">
    <source>
        <dbReference type="EMBL" id="UJO16915.1"/>
    </source>
</evidence>
<keyword evidence="3" id="KW-1185">Reference proteome</keyword>
<dbReference type="GeneID" id="71984006"/>
<dbReference type="RefSeq" id="XP_047761281.1">
    <property type="nucleotide sequence ID" value="XM_047903276.1"/>
</dbReference>
<dbReference type="Proteomes" id="UP000756132">
    <property type="component" value="Chromosome 4"/>
</dbReference>
<sequence length="152" mass="16537">MRLVTPLLLTTLSSLATADFFVSNTSVCMGTFLVSQCYHGVKVLTDATDFDKTYTCPHLVPAEDHHYIRNGTAGPFGGEKLVSDGGVCDSGKLFFEKTHTGRSNESGYSVKDAEGKPVAECEWDNGATKHCNQWVGMLYFASMYRCKGSICG</sequence>